<feature type="transmembrane region" description="Helical" evidence="1">
    <location>
        <begin position="18"/>
        <end position="40"/>
    </location>
</feature>
<keyword evidence="1" id="KW-0472">Membrane</keyword>
<organism evidence="2 3">
    <name type="scientific">Streptomyces ficellus</name>
    <dbReference type="NCBI Taxonomy" id="1977088"/>
    <lineage>
        <taxon>Bacteria</taxon>
        <taxon>Bacillati</taxon>
        <taxon>Actinomycetota</taxon>
        <taxon>Actinomycetes</taxon>
        <taxon>Kitasatosporales</taxon>
        <taxon>Streptomycetaceae</taxon>
        <taxon>Streptomyces</taxon>
    </lineage>
</organism>
<proteinExistence type="predicted"/>
<sequence>METDETPTDNARTTESRWPQGCAVALIVLVVLGSLGLWGLHEVEKGLDGYGQLEGGASYSPLTPGTTARYEDGLKVTVSVPRREPDGRTYSFTVTYENGTDRPLTPGDTSADASVSTYAHGSAPLVVRAGQRYDDDTRLDDIDWLNYLEAGEKLLPPLAEDESVTVPVRVTGSRKGMPVTVEVTPPDAGYRETASWELTLG</sequence>
<evidence type="ECO:0000256" key="1">
    <source>
        <dbReference type="SAM" id="Phobius"/>
    </source>
</evidence>
<evidence type="ECO:0000313" key="2">
    <source>
        <dbReference type="EMBL" id="MDN3295001.1"/>
    </source>
</evidence>
<protein>
    <recommendedName>
        <fullName evidence="4">DUF4352 domain-containing protein</fullName>
    </recommendedName>
</protein>
<comment type="caution">
    <text evidence="2">The sequence shown here is derived from an EMBL/GenBank/DDBJ whole genome shotgun (WGS) entry which is preliminary data.</text>
</comment>
<accession>A0ABT7Z7F3</accession>
<gene>
    <name evidence="2" type="ORF">QWM81_13255</name>
</gene>
<keyword evidence="1" id="KW-0812">Transmembrane</keyword>
<evidence type="ECO:0008006" key="4">
    <source>
        <dbReference type="Google" id="ProtNLM"/>
    </source>
</evidence>
<keyword evidence="1" id="KW-1133">Transmembrane helix</keyword>
<dbReference type="RefSeq" id="WP_290112042.1">
    <property type="nucleotide sequence ID" value="NZ_JAUEPL010000016.1"/>
</dbReference>
<dbReference type="EMBL" id="JAUEPL010000016">
    <property type="protein sequence ID" value="MDN3295001.1"/>
    <property type="molecule type" value="Genomic_DNA"/>
</dbReference>
<evidence type="ECO:0000313" key="3">
    <source>
        <dbReference type="Proteomes" id="UP001174050"/>
    </source>
</evidence>
<dbReference type="Proteomes" id="UP001174050">
    <property type="component" value="Unassembled WGS sequence"/>
</dbReference>
<reference evidence="2" key="1">
    <citation type="submission" date="2023-06" db="EMBL/GenBank/DDBJ databases">
        <title>WGS-Sequencing of Streptomyces ficellus isolate 21 collected from sand in Gara Djebilet Iron Mine in Algeria.</title>
        <authorList>
            <person name="Zegers G.P."/>
            <person name="Gomez A."/>
            <person name="Gueddou A."/>
            <person name="Zahara A.F."/>
            <person name="Worth M."/>
            <person name="Sevigny J.L."/>
            <person name="Tisa L."/>
        </authorList>
    </citation>
    <scope>NUCLEOTIDE SEQUENCE</scope>
    <source>
        <strain evidence="2">AS11</strain>
    </source>
</reference>
<keyword evidence="3" id="KW-1185">Reference proteome</keyword>
<name>A0ABT7Z7F3_9ACTN</name>